<dbReference type="Pfam" id="PF06691">
    <property type="entry name" value="DUF1189"/>
    <property type="match status" value="1"/>
</dbReference>
<dbReference type="Proteomes" id="UP000239471">
    <property type="component" value="Unassembled WGS sequence"/>
</dbReference>
<feature type="transmembrane region" description="Helical" evidence="1">
    <location>
        <begin position="213"/>
        <end position="234"/>
    </location>
</feature>
<name>A0A2T0BCK5_9CLOT</name>
<feature type="transmembrane region" description="Helical" evidence="1">
    <location>
        <begin position="168"/>
        <end position="193"/>
    </location>
</feature>
<accession>A0A2T0BCK5</accession>
<feature type="transmembrane region" description="Helical" evidence="1">
    <location>
        <begin position="240"/>
        <end position="259"/>
    </location>
</feature>
<sequence>MNNKTNVFVKLIKSTYSVGGFPKYMKEGKGRAIFYILILCLILGGAKAISNVVNIDLSVNKTIEDLNEDKYQFKINDGVMDIETSPLEIDENNTLVYIDENTTLAEADNLRSMTINSDIYILILRDGVIVNSTDQSGLPEMKTSYKEIGFQGEINNEVVINSINSFKILIYFVVIIVSIAQLFITYLITTLFISVFSMISNRLLKLNLKLGELFSLVAYIGTLPNILITILGILMPTALFSTAGIVGTVVYTGLILNNMKKSMDENIKIQ</sequence>
<keyword evidence="1" id="KW-0812">Transmembrane</keyword>
<evidence type="ECO:0000256" key="1">
    <source>
        <dbReference type="SAM" id="Phobius"/>
    </source>
</evidence>
<dbReference type="RefSeq" id="WP_106060351.1">
    <property type="nucleotide sequence ID" value="NZ_PVXQ01000027.1"/>
</dbReference>
<dbReference type="InterPro" id="IPR009574">
    <property type="entry name" value="DUF1189"/>
</dbReference>
<evidence type="ECO:0008006" key="4">
    <source>
        <dbReference type="Google" id="ProtNLM"/>
    </source>
</evidence>
<proteinExistence type="predicted"/>
<dbReference type="EMBL" id="PVXQ01000027">
    <property type="protein sequence ID" value="PRR81575.1"/>
    <property type="molecule type" value="Genomic_DNA"/>
</dbReference>
<organism evidence="2 3">
    <name type="scientific">Clostridium vincentii</name>
    <dbReference type="NCBI Taxonomy" id="52704"/>
    <lineage>
        <taxon>Bacteria</taxon>
        <taxon>Bacillati</taxon>
        <taxon>Bacillota</taxon>
        <taxon>Clostridia</taxon>
        <taxon>Eubacteriales</taxon>
        <taxon>Clostridiaceae</taxon>
        <taxon>Clostridium</taxon>
    </lineage>
</organism>
<evidence type="ECO:0000313" key="2">
    <source>
        <dbReference type="EMBL" id="PRR81575.1"/>
    </source>
</evidence>
<feature type="transmembrane region" description="Helical" evidence="1">
    <location>
        <begin position="32"/>
        <end position="50"/>
    </location>
</feature>
<keyword evidence="1" id="KW-1133">Transmembrane helix</keyword>
<keyword evidence="1" id="KW-0472">Membrane</keyword>
<gene>
    <name evidence="2" type="ORF">CLVI_24130</name>
</gene>
<dbReference type="AlphaFoldDB" id="A0A2T0BCK5"/>
<evidence type="ECO:0000313" key="3">
    <source>
        <dbReference type="Proteomes" id="UP000239471"/>
    </source>
</evidence>
<keyword evidence="3" id="KW-1185">Reference proteome</keyword>
<comment type="caution">
    <text evidence="2">The sequence shown here is derived from an EMBL/GenBank/DDBJ whole genome shotgun (WGS) entry which is preliminary data.</text>
</comment>
<reference evidence="2 3" key="1">
    <citation type="submission" date="2018-03" db="EMBL/GenBank/DDBJ databases">
        <title>Genome sequence of Clostridium vincentii DSM 10228.</title>
        <authorList>
            <person name="Poehlein A."/>
            <person name="Daniel R."/>
        </authorList>
    </citation>
    <scope>NUCLEOTIDE SEQUENCE [LARGE SCALE GENOMIC DNA]</scope>
    <source>
        <strain evidence="2 3">DSM 10228</strain>
    </source>
</reference>
<dbReference type="OrthoDB" id="1935735at2"/>
<protein>
    <recommendedName>
        <fullName evidence="4">DUF1189 domain-containing protein</fullName>
    </recommendedName>
</protein>